<gene>
    <name evidence="2" type="ORF">CAP51_11660</name>
</gene>
<keyword evidence="3" id="KW-1185">Reference proteome</keyword>
<evidence type="ECO:0000256" key="1">
    <source>
        <dbReference type="SAM" id="SignalP"/>
    </source>
</evidence>
<dbReference type="Pfam" id="PF05494">
    <property type="entry name" value="MlaC"/>
    <property type="match status" value="1"/>
</dbReference>
<dbReference type="InterPro" id="IPR008869">
    <property type="entry name" value="MlaC/ttg2D"/>
</dbReference>
<proteinExistence type="predicted"/>
<keyword evidence="1" id="KW-0732">Signal</keyword>
<dbReference type="PANTHER" id="PTHR36573">
    <property type="entry name" value="INTERMEMBRANE PHOSPHOLIPID TRANSPORT SYSTEM BINDING PROTEIN MLAC"/>
    <property type="match status" value="1"/>
</dbReference>
<feature type="signal peptide" evidence="1">
    <location>
        <begin position="1"/>
        <end position="24"/>
    </location>
</feature>
<dbReference type="PANTHER" id="PTHR36573:SF1">
    <property type="entry name" value="INTERMEMBRANE PHOSPHOLIPID TRANSPORT SYSTEM BINDING PROTEIN MLAC"/>
    <property type="match status" value="1"/>
</dbReference>
<organism evidence="2 3">
    <name type="scientific">Acinetobacter populi</name>
    <dbReference type="NCBI Taxonomy" id="1582270"/>
    <lineage>
        <taxon>Bacteria</taxon>
        <taxon>Pseudomonadati</taxon>
        <taxon>Pseudomonadota</taxon>
        <taxon>Gammaproteobacteria</taxon>
        <taxon>Moraxellales</taxon>
        <taxon>Moraxellaceae</taxon>
        <taxon>Acinetobacter</taxon>
    </lineage>
</organism>
<accession>A0A1Z9YWJ5</accession>
<dbReference type="Gene3D" id="3.10.450.710">
    <property type="entry name" value="Tgt2/MlaC"/>
    <property type="match status" value="1"/>
</dbReference>
<name>A0A1Z9YWJ5_9GAMM</name>
<reference evidence="2 3" key="1">
    <citation type="submission" date="2017-05" db="EMBL/GenBank/DDBJ databases">
        <title>Acinetobacter populi ANC 5415 (= PBJ7), whole genome shotgun sequencing project.</title>
        <authorList>
            <person name="Nemec A."/>
            <person name="Radolfova-Krizova L."/>
        </authorList>
    </citation>
    <scope>NUCLEOTIDE SEQUENCE [LARGE SCALE GENOMIC DNA]</scope>
    <source>
        <strain evidence="2 3">PBJ7</strain>
    </source>
</reference>
<dbReference type="InterPro" id="IPR042245">
    <property type="entry name" value="Tgt2/MlaC_sf"/>
</dbReference>
<dbReference type="OrthoDB" id="9787053at2"/>
<comment type="caution">
    <text evidence="2">The sequence shown here is derived from an EMBL/GenBank/DDBJ whole genome shotgun (WGS) entry which is preliminary data.</text>
</comment>
<dbReference type="AlphaFoldDB" id="A0A1Z9YWJ5"/>
<feature type="chain" id="PRO_5012080679" evidence="1">
    <location>
        <begin position="25"/>
        <end position="208"/>
    </location>
</feature>
<dbReference type="Proteomes" id="UP000196536">
    <property type="component" value="Unassembled WGS sequence"/>
</dbReference>
<dbReference type="RefSeq" id="WP_087620938.1">
    <property type="nucleotide sequence ID" value="NZ_NEXX01000004.1"/>
</dbReference>
<dbReference type="EMBL" id="NEXX01000004">
    <property type="protein sequence ID" value="OUY06580.1"/>
    <property type="molecule type" value="Genomic_DNA"/>
</dbReference>
<evidence type="ECO:0000313" key="2">
    <source>
        <dbReference type="EMBL" id="OUY06580.1"/>
    </source>
</evidence>
<dbReference type="PIRSF" id="PIRSF004649">
    <property type="entry name" value="MlaC"/>
    <property type="match status" value="1"/>
</dbReference>
<sequence>MTAMNKVLLATAVTSMLASSLTFAAPKEAPPDFVKRISDQMIAQLKQNKGQLQNPAVINKLVSQNIEPYVDEQGFSRLVMGQYYSNQYTTAAQRGQFTKNFRDSIIKTYAKGLAQYSNEGYTLRPYRDTGSQYPVVMMDFKATNGNKIPVGFQLVDKNNEWKIRNINVSGIDLALTFRDQFKSTVQQNGGNIDKAIASFKPDADVAKK</sequence>
<protein>
    <submittedName>
        <fullName evidence="2">Toluene tolerance protein</fullName>
    </submittedName>
</protein>
<evidence type="ECO:0000313" key="3">
    <source>
        <dbReference type="Proteomes" id="UP000196536"/>
    </source>
</evidence>